<evidence type="ECO:0000256" key="3">
    <source>
        <dbReference type="ARBA" id="ARBA00022448"/>
    </source>
</evidence>
<evidence type="ECO:0000256" key="9">
    <source>
        <dbReference type="ARBA" id="ARBA00023053"/>
    </source>
</evidence>
<dbReference type="OrthoDB" id="5800348at2759"/>
<dbReference type="Pfam" id="PF00008">
    <property type="entry name" value="EGF"/>
    <property type="match status" value="1"/>
</dbReference>
<dbReference type="Gene3D" id="2.10.25.10">
    <property type="entry name" value="Laminin"/>
    <property type="match status" value="2"/>
</dbReference>
<dbReference type="GO" id="GO:0005886">
    <property type="term" value="C:plasma membrane"/>
    <property type="evidence" value="ECO:0007669"/>
    <property type="project" value="TreeGrafter"/>
</dbReference>
<protein>
    <recommendedName>
        <fullName evidence="19">EGF-like domain-containing protein</fullName>
    </recommendedName>
</protein>
<dbReference type="InterPro" id="IPR000152">
    <property type="entry name" value="EGF-type_Asp/Asn_hydroxyl_site"/>
</dbReference>
<keyword evidence="12 16" id="KW-1015">Disulfide bond</keyword>
<comment type="caution">
    <text evidence="16">Lacks conserved residue(s) required for the propagation of feature annotation.</text>
</comment>
<dbReference type="STRING" id="34508.A0A4U5P9X7"/>
<feature type="disulfide bond" evidence="16">
    <location>
        <begin position="16"/>
        <end position="25"/>
    </location>
</feature>
<keyword evidence="10 17" id="KW-0406">Ion transport</keyword>
<evidence type="ECO:0000256" key="1">
    <source>
        <dbReference type="ARBA" id="ARBA00004141"/>
    </source>
</evidence>
<dbReference type="Gene3D" id="1.10.287.770">
    <property type="entry name" value="YojJ-like"/>
    <property type="match status" value="1"/>
</dbReference>
<keyword evidence="5 17" id="KW-0812">Transmembrane</keyword>
<comment type="similarity">
    <text evidence="2 17">Belongs to the amiloride-sensitive sodium channel (TC 1.A.6) family.</text>
</comment>
<reference evidence="20 21" key="1">
    <citation type="journal article" date="2015" name="Genome Biol.">
        <title>Comparative genomics of Steinernema reveals deeply conserved gene regulatory networks.</title>
        <authorList>
            <person name="Dillman A.R."/>
            <person name="Macchietto M."/>
            <person name="Porter C.F."/>
            <person name="Rogers A."/>
            <person name="Williams B."/>
            <person name="Antoshechkin I."/>
            <person name="Lee M.M."/>
            <person name="Goodwin Z."/>
            <person name="Lu X."/>
            <person name="Lewis E.E."/>
            <person name="Goodrich-Blair H."/>
            <person name="Stock S.P."/>
            <person name="Adams B.J."/>
            <person name="Sternberg P.W."/>
            <person name="Mortazavi A."/>
        </authorList>
    </citation>
    <scope>NUCLEOTIDE SEQUENCE [LARGE SCALE GENOMIC DNA]</scope>
    <source>
        <strain evidence="20 21">ALL</strain>
    </source>
</reference>
<keyword evidence="13" id="KW-0325">Glycoprotein</keyword>
<evidence type="ECO:0000256" key="2">
    <source>
        <dbReference type="ARBA" id="ARBA00007193"/>
    </source>
</evidence>
<sequence>MCVVDVRNPEQFECKCPSIWKGKLCEKYNPCHTLDKMCKNGKCRSVNGSDFDGACECQPGYTGVFCEIDIDDCNPNPCLNGGTCTDKVNAFECSCVTGTTPPICEDSEFGTIDDCKSNVAGRKTKCNEKDKEAVCTDRVNTFTCNCSKDWVKENCTMQRIIYEVLQSLGGKGESSEAEMIELLEQLISKPELIKDIIPFFLALMDQDNQTEISWNHGEMFAYATFEGAELDLQKDVVKWNTGTLGNCFTFNHDSQKEKFLLRYSGDREGFKALVNVRQDEYLSWIDTASLLVFVHSHKETVFGESLRFQVRPETETNLIISQTSFERLGGVYGVCVNDKREVESYYYAGEYTTDGCLRSCYQDAVFEACGCMDPRFPIKENSSSCDMSRRNCVMQVTQTKGDPSNWPDCFCPLPCSNGQFTARWSQSNLIVKDNAGQAQISVQFSQIIQNKYKEEPKMDFNKFIANLGGLLGVLCGISILTFIEFFFLVFRLVFTMFFGQ</sequence>
<keyword evidence="16" id="KW-0245">EGF-like domain</keyword>
<keyword evidence="9" id="KW-0915">Sodium</keyword>
<evidence type="ECO:0000259" key="19">
    <source>
        <dbReference type="PROSITE" id="PS50026"/>
    </source>
</evidence>
<name>A0A4U5P9X7_STECR</name>
<evidence type="ECO:0000256" key="13">
    <source>
        <dbReference type="ARBA" id="ARBA00023180"/>
    </source>
</evidence>
<dbReference type="SMART" id="SM00181">
    <property type="entry name" value="EGF"/>
    <property type="match status" value="3"/>
</dbReference>
<keyword evidence="4 17" id="KW-0894">Sodium channel</keyword>
<keyword evidence="21" id="KW-1185">Reference proteome</keyword>
<feature type="disulfide bond" evidence="16">
    <location>
        <begin position="95"/>
        <end position="104"/>
    </location>
</feature>
<evidence type="ECO:0000256" key="6">
    <source>
        <dbReference type="ARBA" id="ARBA00022729"/>
    </source>
</evidence>
<dbReference type="SMART" id="SM00179">
    <property type="entry name" value="EGF_CA"/>
    <property type="match status" value="2"/>
</dbReference>
<organism evidence="20 21">
    <name type="scientific">Steinernema carpocapsae</name>
    <name type="common">Entomopathogenic nematode</name>
    <dbReference type="NCBI Taxonomy" id="34508"/>
    <lineage>
        <taxon>Eukaryota</taxon>
        <taxon>Metazoa</taxon>
        <taxon>Ecdysozoa</taxon>
        <taxon>Nematoda</taxon>
        <taxon>Chromadorea</taxon>
        <taxon>Rhabditida</taxon>
        <taxon>Tylenchina</taxon>
        <taxon>Panagrolaimomorpha</taxon>
        <taxon>Strongyloidoidea</taxon>
        <taxon>Steinernematidae</taxon>
        <taxon>Steinernema</taxon>
    </lineage>
</organism>
<keyword evidence="3 17" id="KW-0813">Transport</keyword>
<evidence type="ECO:0000256" key="7">
    <source>
        <dbReference type="ARBA" id="ARBA00022737"/>
    </source>
</evidence>
<feature type="domain" description="EGF-like" evidence="19">
    <location>
        <begin position="27"/>
        <end position="67"/>
    </location>
</feature>
<evidence type="ECO:0000313" key="21">
    <source>
        <dbReference type="Proteomes" id="UP000298663"/>
    </source>
</evidence>
<keyword evidence="15 17" id="KW-0407">Ion channel</keyword>
<feature type="disulfide bond" evidence="16">
    <location>
        <begin position="38"/>
        <end position="55"/>
    </location>
</feature>
<evidence type="ECO:0000256" key="16">
    <source>
        <dbReference type="PROSITE-ProRule" id="PRU00076"/>
    </source>
</evidence>
<proteinExistence type="inferred from homology"/>
<keyword evidence="6" id="KW-0732">Signal</keyword>
<dbReference type="Gene3D" id="2.60.470.10">
    <property type="entry name" value="Acid-sensing ion channels like domains"/>
    <property type="match status" value="1"/>
</dbReference>
<evidence type="ECO:0000256" key="14">
    <source>
        <dbReference type="ARBA" id="ARBA00023201"/>
    </source>
</evidence>
<accession>A0A4U5P9X7</accession>
<dbReference type="InterPro" id="IPR000742">
    <property type="entry name" value="EGF"/>
</dbReference>
<evidence type="ECO:0000313" key="20">
    <source>
        <dbReference type="EMBL" id="TKR93117.1"/>
    </source>
</evidence>
<dbReference type="SUPFAM" id="SSF57196">
    <property type="entry name" value="EGF/Laminin"/>
    <property type="match status" value="1"/>
</dbReference>
<dbReference type="InterPro" id="IPR001881">
    <property type="entry name" value="EGF-like_Ca-bd_dom"/>
</dbReference>
<feature type="domain" description="EGF-like" evidence="19">
    <location>
        <begin position="69"/>
        <end position="105"/>
    </location>
</feature>
<dbReference type="InterPro" id="IPR018097">
    <property type="entry name" value="EGF_Ca-bd_CS"/>
</dbReference>
<evidence type="ECO:0000256" key="17">
    <source>
        <dbReference type="RuleBase" id="RU000679"/>
    </source>
</evidence>
<evidence type="ECO:0000256" key="15">
    <source>
        <dbReference type="ARBA" id="ARBA00023303"/>
    </source>
</evidence>
<keyword evidence="7" id="KW-0677">Repeat</keyword>
<dbReference type="PROSITE" id="PS01186">
    <property type="entry name" value="EGF_2"/>
    <property type="match status" value="1"/>
</dbReference>
<dbReference type="InterPro" id="IPR001873">
    <property type="entry name" value="ENaC"/>
</dbReference>
<evidence type="ECO:0000256" key="10">
    <source>
        <dbReference type="ARBA" id="ARBA00023065"/>
    </source>
</evidence>
<comment type="caution">
    <text evidence="20">The sequence shown here is derived from an EMBL/GenBank/DDBJ whole genome shotgun (WGS) entry which is preliminary data.</text>
</comment>
<reference evidence="20 21" key="2">
    <citation type="journal article" date="2019" name="G3 (Bethesda)">
        <title>Hybrid Assembly of the Genome of the Entomopathogenic Nematode Steinernema carpocapsae Identifies the X-Chromosome.</title>
        <authorList>
            <person name="Serra L."/>
            <person name="Macchietto M."/>
            <person name="Macias-Munoz A."/>
            <person name="McGill C.J."/>
            <person name="Rodriguez I.M."/>
            <person name="Rodriguez B."/>
            <person name="Murad R."/>
            <person name="Mortazavi A."/>
        </authorList>
    </citation>
    <scope>NUCLEOTIDE SEQUENCE [LARGE SCALE GENOMIC DNA]</scope>
    <source>
        <strain evidence="20 21">ALL</strain>
    </source>
</reference>
<dbReference type="PANTHER" id="PTHR11690:SF177">
    <property type="entry name" value="EGF-LIKE DOMAIN-CONTAINING PROTEIN"/>
    <property type="match status" value="1"/>
</dbReference>
<dbReference type="PROSITE" id="PS00022">
    <property type="entry name" value="EGF_1"/>
    <property type="match status" value="2"/>
</dbReference>
<evidence type="ECO:0000256" key="11">
    <source>
        <dbReference type="ARBA" id="ARBA00023136"/>
    </source>
</evidence>
<evidence type="ECO:0000256" key="4">
    <source>
        <dbReference type="ARBA" id="ARBA00022461"/>
    </source>
</evidence>
<dbReference type="AlphaFoldDB" id="A0A4U5P9X7"/>
<evidence type="ECO:0000256" key="12">
    <source>
        <dbReference type="ARBA" id="ARBA00023157"/>
    </source>
</evidence>
<dbReference type="PROSITE" id="PS01187">
    <property type="entry name" value="EGF_CA"/>
    <property type="match status" value="1"/>
</dbReference>
<feature type="transmembrane region" description="Helical" evidence="18">
    <location>
        <begin position="467"/>
        <end position="494"/>
    </location>
</feature>
<dbReference type="CDD" id="cd00054">
    <property type="entry name" value="EGF_CA"/>
    <property type="match status" value="1"/>
</dbReference>
<dbReference type="EMBL" id="AZBU02000002">
    <property type="protein sequence ID" value="TKR93117.1"/>
    <property type="molecule type" value="Genomic_DNA"/>
</dbReference>
<dbReference type="PANTHER" id="PTHR11690">
    <property type="entry name" value="AMILORIDE-SENSITIVE SODIUM CHANNEL-RELATED"/>
    <property type="match status" value="1"/>
</dbReference>
<keyword evidence="11 18" id="KW-0472">Membrane</keyword>
<comment type="subcellular location">
    <subcellularLocation>
        <location evidence="1">Membrane</location>
        <topology evidence="1">Multi-pass membrane protein</topology>
    </subcellularLocation>
</comment>
<keyword evidence="8 18" id="KW-1133">Transmembrane helix</keyword>
<gene>
    <name evidence="20" type="ORF">L596_007633</name>
</gene>
<keyword evidence="14 17" id="KW-0739">Sodium transport</keyword>
<dbReference type="Proteomes" id="UP000298663">
    <property type="component" value="Unassembled WGS sequence"/>
</dbReference>
<evidence type="ECO:0000256" key="18">
    <source>
        <dbReference type="SAM" id="Phobius"/>
    </source>
</evidence>
<dbReference type="GO" id="GO:0005509">
    <property type="term" value="F:calcium ion binding"/>
    <property type="evidence" value="ECO:0007669"/>
    <property type="project" value="InterPro"/>
</dbReference>
<dbReference type="Pfam" id="PF00858">
    <property type="entry name" value="ASC"/>
    <property type="match status" value="1"/>
</dbReference>
<dbReference type="GO" id="GO:0015280">
    <property type="term" value="F:ligand-gated sodium channel activity"/>
    <property type="evidence" value="ECO:0007669"/>
    <property type="project" value="TreeGrafter"/>
</dbReference>
<dbReference type="PROSITE" id="PS50026">
    <property type="entry name" value="EGF_3"/>
    <property type="match status" value="3"/>
</dbReference>
<dbReference type="FunFam" id="2.10.25.10:FF:000472">
    <property type="entry name" value="Uncharacterized protein, isoform A"/>
    <property type="match status" value="1"/>
</dbReference>
<evidence type="ECO:0000256" key="5">
    <source>
        <dbReference type="ARBA" id="ARBA00022692"/>
    </source>
</evidence>
<dbReference type="PRINTS" id="PR01078">
    <property type="entry name" value="AMINACHANNEL"/>
</dbReference>
<evidence type="ECO:0000256" key="8">
    <source>
        <dbReference type="ARBA" id="ARBA00022989"/>
    </source>
</evidence>
<feature type="domain" description="EGF-like" evidence="19">
    <location>
        <begin position="1"/>
        <end position="26"/>
    </location>
</feature>
<dbReference type="PROSITE" id="PS00010">
    <property type="entry name" value="ASX_HYDROXYL"/>
    <property type="match status" value="1"/>
</dbReference>
<feature type="disulfide bond" evidence="16">
    <location>
        <begin position="57"/>
        <end position="66"/>
    </location>
</feature>